<feature type="region of interest" description="Disordered" evidence="1">
    <location>
        <begin position="47"/>
        <end position="68"/>
    </location>
</feature>
<name>A6GEU0_9BACT</name>
<dbReference type="AlphaFoldDB" id="A6GEU0"/>
<comment type="caution">
    <text evidence="2">The sequence shown here is derived from an EMBL/GenBank/DDBJ whole genome shotgun (WGS) entry which is preliminary data.</text>
</comment>
<dbReference type="Proteomes" id="UP000005801">
    <property type="component" value="Unassembled WGS sequence"/>
</dbReference>
<gene>
    <name evidence="2" type="ORF">PPSIR1_00125</name>
</gene>
<accession>A6GEU0</accession>
<organism evidence="2 3">
    <name type="scientific">Plesiocystis pacifica SIR-1</name>
    <dbReference type="NCBI Taxonomy" id="391625"/>
    <lineage>
        <taxon>Bacteria</taxon>
        <taxon>Pseudomonadati</taxon>
        <taxon>Myxococcota</taxon>
        <taxon>Polyangia</taxon>
        <taxon>Nannocystales</taxon>
        <taxon>Nannocystaceae</taxon>
        <taxon>Plesiocystis</taxon>
    </lineage>
</organism>
<dbReference type="EMBL" id="ABCS01000086">
    <property type="protein sequence ID" value="EDM75602.1"/>
    <property type="molecule type" value="Genomic_DNA"/>
</dbReference>
<keyword evidence="3" id="KW-1185">Reference proteome</keyword>
<evidence type="ECO:0000256" key="1">
    <source>
        <dbReference type="SAM" id="MobiDB-lite"/>
    </source>
</evidence>
<feature type="compositionally biased region" description="Basic and acidic residues" evidence="1">
    <location>
        <begin position="56"/>
        <end position="68"/>
    </location>
</feature>
<sequence>MDLDGEDQARATLSVSLPVSDQYEIGQELSPRQIDVEDVERRLSVEGLPEAGRGLDSSESKGHPWVVPKEREDPLMKCTRHRFLFGPGARALQRGELCKQGGGP</sequence>
<evidence type="ECO:0000313" key="2">
    <source>
        <dbReference type="EMBL" id="EDM75602.1"/>
    </source>
</evidence>
<reference evidence="2 3" key="1">
    <citation type="submission" date="2007-06" db="EMBL/GenBank/DDBJ databases">
        <authorList>
            <person name="Shimkets L."/>
            <person name="Ferriera S."/>
            <person name="Johnson J."/>
            <person name="Kravitz S."/>
            <person name="Beeson K."/>
            <person name="Sutton G."/>
            <person name="Rogers Y.-H."/>
            <person name="Friedman R."/>
            <person name="Frazier M."/>
            <person name="Venter J.C."/>
        </authorList>
    </citation>
    <scope>NUCLEOTIDE SEQUENCE [LARGE SCALE GENOMIC DNA]</scope>
    <source>
        <strain evidence="2 3">SIR-1</strain>
    </source>
</reference>
<protein>
    <submittedName>
        <fullName evidence="2">Uncharacterized protein</fullName>
    </submittedName>
</protein>
<evidence type="ECO:0000313" key="3">
    <source>
        <dbReference type="Proteomes" id="UP000005801"/>
    </source>
</evidence>
<proteinExistence type="predicted"/>